<name>A0A9W6PL93_9ACTN</name>
<dbReference type="RefSeq" id="WP_033251078.1">
    <property type="nucleotide sequence ID" value="NZ_BSRX01000032.1"/>
</dbReference>
<evidence type="ECO:0000256" key="1">
    <source>
        <dbReference type="SAM" id="MobiDB-lite"/>
    </source>
</evidence>
<feature type="region of interest" description="Disordered" evidence="1">
    <location>
        <begin position="1"/>
        <end position="32"/>
    </location>
</feature>
<reference evidence="2" key="1">
    <citation type="submission" date="2023-02" db="EMBL/GenBank/DDBJ databases">
        <title>Kitasatospora phosalacinea NBRC 14362.</title>
        <authorList>
            <person name="Ichikawa N."/>
            <person name="Sato H."/>
            <person name="Tonouchi N."/>
        </authorList>
    </citation>
    <scope>NUCLEOTIDE SEQUENCE</scope>
    <source>
        <strain evidence="2">NBRC 14362</strain>
    </source>
</reference>
<proteinExistence type="predicted"/>
<evidence type="ECO:0000313" key="3">
    <source>
        <dbReference type="Proteomes" id="UP001165143"/>
    </source>
</evidence>
<dbReference type="EMBL" id="BSRX01000032">
    <property type="protein sequence ID" value="GLW56913.1"/>
    <property type="molecule type" value="Genomic_DNA"/>
</dbReference>
<comment type="caution">
    <text evidence="2">The sequence shown here is derived from an EMBL/GenBank/DDBJ whole genome shotgun (WGS) entry which is preliminary data.</text>
</comment>
<organism evidence="2 3">
    <name type="scientific">Kitasatospora phosalacinea</name>
    <dbReference type="NCBI Taxonomy" id="2065"/>
    <lineage>
        <taxon>Bacteria</taxon>
        <taxon>Bacillati</taxon>
        <taxon>Actinomycetota</taxon>
        <taxon>Actinomycetes</taxon>
        <taxon>Kitasatosporales</taxon>
        <taxon>Streptomycetaceae</taxon>
        <taxon>Kitasatospora</taxon>
    </lineage>
</organism>
<feature type="region of interest" description="Disordered" evidence="1">
    <location>
        <begin position="86"/>
        <end position="105"/>
    </location>
</feature>
<protein>
    <submittedName>
        <fullName evidence="2">Uncharacterized protein</fullName>
    </submittedName>
</protein>
<sequence length="105" mass="11863">MEHDDTRTTDDRTADTRGDRTDRTDRSPAERARWIGDALHKLTGHRPLVERLPGGGHRITLRILEHPDAAVATAVLRVLGTADRFGHRDKQQQERLWAEVDPPSA</sequence>
<dbReference type="AlphaFoldDB" id="A0A9W6PL93"/>
<accession>A0A9W6PL93</accession>
<dbReference type="Proteomes" id="UP001165143">
    <property type="component" value="Unassembled WGS sequence"/>
</dbReference>
<evidence type="ECO:0000313" key="2">
    <source>
        <dbReference type="EMBL" id="GLW56913.1"/>
    </source>
</evidence>
<gene>
    <name evidence="2" type="ORF">Kpho01_49240</name>
</gene>
<feature type="compositionally biased region" description="Basic and acidic residues" evidence="1">
    <location>
        <begin position="86"/>
        <end position="98"/>
    </location>
</feature>